<dbReference type="EMBL" id="VSSQ01045269">
    <property type="protein sequence ID" value="MPM99158.1"/>
    <property type="molecule type" value="Genomic_DNA"/>
</dbReference>
<protein>
    <submittedName>
        <fullName evidence="2">Uncharacterized protein</fullName>
    </submittedName>
</protein>
<dbReference type="AlphaFoldDB" id="A0A645EDG8"/>
<comment type="caution">
    <text evidence="2">The sequence shown here is derived from an EMBL/GenBank/DDBJ whole genome shotgun (WGS) entry which is preliminary data.</text>
</comment>
<organism evidence="2">
    <name type="scientific">bioreactor metagenome</name>
    <dbReference type="NCBI Taxonomy" id="1076179"/>
    <lineage>
        <taxon>unclassified sequences</taxon>
        <taxon>metagenomes</taxon>
        <taxon>ecological metagenomes</taxon>
    </lineage>
</organism>
<name>A0A645EDG8_9ZZZZ</name>
<feature type="region of interest" description="Disordered" evidence="1">
    <location>
        <begin position="72"/>
        <end position="95"/>
    </location>
</feature>
<accession>A0A645EDG8</accession>
<evidence type="ECO:0000313" key="2">
    <source>
        <dbReference type="EMBL" id="MPM99158.1"/>
    </source>
</evidence>
<reference evidence="2" key="1">
    <citation type="submission" date="2019-08" db="EMBL/GenBank/DDBJ databases">
        <authorList>
            <person name="Kucharzyk K."/>
            <person name="Murdoch R.W."/>
            <person name="Higgins S."/>
            <person name="Loffler F."/>
        </authorList>
    </citation>
    <scope>NUCLEOTIDE SEQUENCE</scope>
</reference>
<evidence type="ECO:0000256" key="1">
    <source>
        <dbReference type="SAM" id="MobiDB-lite"/>
    </source>
</evidence>
<proteinExistence type="predicted"/>
<sequence length="95" mass="10570">MLRMTHEPAVEDQLDRLSGVAVELFPVQEKIDLRQVLRGGHTLDIIADIEVFPFGFVSENRVFHGHPAALRTENTTNREPGVNPGVRGLSLGKKQ</sequence>
<gene>
    <name evidence="2" type="ORF">SDC9_146349</name>
</gene>